<dbReference type="EMBL" id="JARYMX010000002">
    <property type="protein sequence ID" value="KAJ9561444.1"/>
    <property type="molecule type" value="Genomic_DNA"/>
</dbReference>
<dbReference type="PANTHER" id="PTHR33325:SF11">
    <property type="entry name" value="COLD SHOCK DOMAIN-CONTAINING PROTEIN 4-LIKE"/>
    <property type="match status" value="1"/>
</dbReference>
<keyword evidence="2" id="KW-1185">Reference proteome</keyword>
<gene>
    <name evidence="1" type="ORF">OSB04_006604</name>
</gene>
<evidence type="ECO:0000313" key="1">
    <source>
        <dbReference type="EMBL" id="KAJ9561444.1"/>
    </source>
</evidence>
<evidence type="ECO:0000313" key="2">
    <source>
        <dbReference type="Proteomes" id="UP001172457"/>
    </source>
</evidence>
<dbReference type="PANTHER" id="PTHR33325">
    <property type="entry name" value="ZINC FINGER, CCHC-TYPE-RELATED"/>
    <property type="match status" value="1"/>
</dbReference>
<protein>
    <submittedName>
        <fullName evidence="1">Uncharacterized protein</fullName>
    </submittedName>
</protein>
<name>A0AA38TK08_9ASTR</name>
<comment type="caution">
    <text evidence="1">The sequence shown here is derived from an EMBL/GenBank/DDBJ whole genome shotgun (WGS) entry which is preliminary data.</text>
</comment>
<organism evidence="1 2">
    <name type="scientific">Centaurea solstitialis</name>
    <name type="common">yellow star-thistle</name>
    <dbReference type="NCBI Taxonomy" id="347529"/>
    <lineage>
        <taxon>Eukaryota</taxon>
        <taxon>Viridiplantae</taxon>
        <taxon>Streptophyta</taxon>
        <taxon>Embryophyta</taxon>
        <taxon>Tracheophyta</taxon>
        <taxon>Spermatophyta</taxon>
        <taxon>Magnoliopsida</taxon>
        <taxon>eudicotyledons</taxon>
        <taxon>Gunneridae</taxon>
        <taxon>Pentapetalae</taxon>
        <taxon>asterids</taxon>
        <taxon>campanulids</taxon>
        <taxon>Asterales</taxon>
        <taxon>Asteraceae</taxon>
        <taxon>Carduoideae</taxon>
        <taxon>Cardueae</taxon>
        <taxon>Centaureinae</taxon>
        <taxon>Centaurea</taxon>
    </lineage>
</organism>
<dbReference type="Proteomes" id="UP001172457">
    <property type="component" value="Chromosome 2"/>
</dbReference>
<reference evidence="1" key="1">
    <citation type="submission" date="2023-03" db="EMBL/GenBank/DDBJ databases">
        <title>Chromosome-scale reference genome and RAD-based genetic map of yellow starthistle (Centaurea solstitialis) reveal putative structural variation and QTLs associated with invader traits.</title>
        <authorList>
            <person name="Reatini B."/>
            <person name="Cang F.A."/>
            <person name="Jiang Q."/>
            <person name="Mckibben M.T.W."/>
            <person name="Barker M.S."/>
            <person name="Rieseberg L.H."/>
            <person name="Dlugosch K.M."/>
        </authorList>
    </citation>
    <scope>NUCLEOTIDE SEQUENCE</scope>
    <source>
        <strain evidence="1">CAN-66</strain>
        <tissue evidence="1">Leaf</tissue>
    </source>
</reference>
<dbReference type="AlphaFoldDB" id="A0AA38TK08"/>
<accession>A0AA38TK08</accession>
<sequence>MLATRNGVFTARKEAVASIDLSDARIQTRDRGNTSFLALDITGKNYLSWVLDAEIHVDAKGLGKTIKEGNQESIQDRAKAIIFLRHHLHEALKTEYLTIKDPLILWKNLRGRYDHQRTVILPKARYEWVHLRFRDFKSVSEYNSAMFRITSQLTLCGEKITDEEMLEKTSPPFTLLICFCNNNIVKGDLRNIVI</sequence>
<proteinExistence type="predicted"/>